<feature type="transmembrane region" description="Helical" evidence="1">
    <location>
        <begin position="48"/>
        <end position="69"/>
    </location>
</feature>
<protein>
    <submittedName>
        <fullName evidence="2 4">Uncharacterized protein</fullName>
    </submittedName>
</protein>
<keyword evidence="3" id="KW-1185">Reference proteome</keyword>
<evidence type="ECO:0000256" key="1">
    <source>
        <dbReference type="SAM" id="Phobius"/>
    </source>
</evidence>
<organism evidence="3 4">
    <name type="scientific">Heligmosomoides polygyrus</name>
    <name type="common">Parasitic roundworm</name>
    <dbReference type="NCBI Taxonomy" id="6339"/>
    <lineage>
        <taxon>Eukaryota</taxon>
        <taxon>Metazoa</taxon>
        <taxon>Ecdysozoa</taxon>
        <taxon>Nematoda</taxon>
        <taxon>Chromadorea</taxon>
        <taxon>Rhabditida</taxon>
        <taxon>Rhabditina</taxon>
        <taxon>Rhabditomorpha</taxon>
        <taxon>Strongyloidea</taxon>
        <taxon>Heligmosomidae</taxon>
        <taxon>Heligmosomoides</taxon>
    </lineage>
</organism>
<accession>A0A183GH51</accession>
<evidence type="ECO:0000313" key="3">
    <source>
        <dbReference type="Proteomes" id="UP000050761"/>
    </source>
</evidence>
<dbReference type="EMBL" id="UZAH01033413">
    <property type="protein sequence ID" value="VDP28701.1"/>
    <property type="molecule type" value="Genomic_DNA"/>
</dbReference>
<sequence>MGVAVSSLLSSGDLLAKLSSSRELSYSLVNDRVGCFARLGIYEENARFILISLLLALYLIFGAMLFHYVERENELEEREVAVIMLTSYRLKIEEITKRPHAQMPLR</sequence>
<reference evidence="4" key="2">
    <citation type="submission" date="2019-09" db="UniProtKB">
        <authorList>
            <consortium name="WormBaseParasite"/>
        </authorList>
    </citation>
    <scope>IDENTIFICATION</scope>
</reference>
<keyword evidence="1" id="KW-0472">Membrane</keyword>
<reference evidence="2 3" key="1">
    <citation type="submission" date="2018-11" db="EMBL/GenBank/DDBJ databases">
        <authorList>
            <consortium name="Pathogen Informatics"/>
        </authorList>
    </citation>
    <scope>NUCLEOTIDE SEQUENCE [LARGE SCALE GENOMIC DNA]</scope>
</reference>
<name>A0A183GH51_HELPZ</name>
<gene>
    <name evidence="2" type="ORF">HPBE_LOCUS21868</name>
</gene>
<proteinExistence type="predicted"/>
<dbReference type="Gene3D" id="1.10.287.70">
    <property type="match status" value="1"/>
</dbReference>
<dbReference type="AlphaFoldDB" id="A0A183GH51"/>
<accession>A0A3P8C7A4</accession>
<evidence type="ECO:0000313" key="4">
    <source>
        <dbReference type="WBParaSite" id="HPBE_0002186901-mRNA-1"/>
    </source>
</evidence>
<keyword evidence="1" id="KW-1133">Transmembrane helix</keyword>
<keyword evidence="1" id="KW-0812">Transmembrane</keyword>
<evidence type="ECO:0000313" key="2">
    <source>
        <dbReference type="EMBL" id="VDP28701.1"/>
    </source>
</evidence>
<dbReference type="WBParaSite" id="HPBE_0002186901-mRNA-1">
    <property type="protein sequence ID" value="HPBE_0002186901-mRNA-1"/>
    <property type="gene ID" value="HPBE_0002186901"/>
</dbReference>
<dbReference type="Proteomes" id="UP000050761">
    <property type="component" value="Unassembled WGS sequence"/>
</dbReference>
<dbReference type="OrthoDB" id="5869238at2759"/>